<name>Q1IR25_KORVE</name>
<sequence>MKYVFFTLLLAATISACAQEIRVAAASDLSSVMPDLAKKFDASSSCKTIVSFGSSGNFYQQLQSAAPFDVFLSADKQYPQKLQDAGLTLPGTLTEYASGKLVLWARKESHLDLSKGLKALTATTVKRIAIANPQHAPYGRAAIAALNTAGVYDKISAKLVFGENVSQTAVFAQSGNADAGLIPLSLALTASMKSAGNYVEIPTPDYPPIRQAAVAMKNSRNADCAKRFVTFLTSTDSKQLLQQFGFSTN</sequence>
<evidence type="ECO:0000313" key="9">
    <source>
        <dbReference type="Proteomes" id="UP000002432"/>
    </source>
</evidence>
<protein>
    <submittedName>
        <fullName evidence="8">Molybdenum ABC transporter, periplasmic molybdate-binding protein</fullName>
    </submittedName>
</protein>
<organism evidence="8 9">
    <name type="scientific">Koribacter versatilis (strain Ellin345)</name>
    <dbReference type="NCBI Taxonomy" id="204669"/>
    <lineage>
        <taxon>Bacteria</taxon>
        <taxon>Pseudomonadati</taxon>
        <taxon>Acidobacteriota</taxon>
        <taxon>Terriglobia</taxon>
        <taxon>Terriglobales</taxon>
        <taxon>Candidatus Korobacteraceae</taxon>
        <taxon>Candidatus Korobacter</taxon>
    </lineage>
</organism>
<dbReference type="InterPro" id="IPR050682">
    <property type="entry name" value="ModA/WtpA"/>
</dbReference>
<dbReference type="Proteomes" id="UP000002432">
    <property type="component" value="Chromosome"/>
</dbReference>
<dbReference type="GO" id="GO:1901359">
    <property type="term" value="F:tungstate binding"/>
    <property type="evidence" value="ECO:0007669"/>
    <property type="project" value="UniProtKB-ARBA"/>
</dbReference>
<dbReference type="GO" id="GO:0030973">
    <property type="term" value="F:molybdate ion binding"/>
    <property type="evidence" value="ECO:0007669"/>
    <property type="project" value="InterPro"/>
</dbReference>
<dbReference type="STRING" id="204669.Acid345_1674"/>
<evidence type="ECO:0000256" key="5">
    <source>
        <dbReference type="ARBA" id="ARBA00062515"/>
    </source>
</evidence>
<dbReference type="EMBL" id="CP000360">
    <property type="protein sequence ID" value="ABF40675.1"/>
    <property type="molecule type" value="Genomic_DNA"/>
</dbReference>
<dbReference type="PANTHER" id="PTHR30632:SF14">
    <property type="entry name" value="TUNGSTATE_MOLYBDATE_CHROMATE-BINDING PROTEIN MODA"/>
    <property type="match status" value="1"/>
</dbReference>
<keyword evidence="3 6" id="KW-0479">Metal-binding</keyword>
<dbReference type="NCBIfam" id="TIGR01256">
    <property type="entry name" value="modA"/>
    <property type="match status" value="1"/>
</dbReference>
<dbReference type="PROSITE" id="PS51257">
    <property type="entry name" value="PROKAR_LIPOPROTEIN"/>
    <property type="match status" value="1"/>
</dbReference>
<evidence type="ECO:0000256" key="4">
    <source>
        <dbReference type="ARBA" id="ARBA00022729"/>
    </source>
</evidence>
<feature type="chain" id="PRO_5004191640" evidence="7">
    <location>
        <begin position="19"/>
        <end position="249"/>
    </location>
</feature>
<evidence type="ECO:0000256" key="2">
    <source>
        <dbReference type="ARBA" id="ARBA00022505"/>
    </source>
</evidence>
<dbReference type="Gene3D" id="3.40.190.10">
    <property type="entry name" value="Periplasmic binding protein-like II"/>
    <property type="match status" value="2"/>
</dbReference>
<dbReference type="PANTHER" id="PTHR30632">
    <property type="entry name" value="MOLYBDATE-BINDING PERIPLASMIC PROTEIN"/>
    <property type="match status" value="1"/>
</dbReference>
<dbReference type="SUPFAM" id="SSF53850">
    <property type="entry name" value="Periplasmic binding protein-like II"/>
    <property type="match status" value="1"/>
</dbReference>
<feature type="signal peptide" evidence="7">
    <location>
        <begin position="1"/>
        <end position="18"/>
    </location>
</feature>
<dbReference type="InterPro" id="IPR044084">
    <property type="entry name" value="AvModA-like_subst-bd"/>
</dbReference>
<keyword evidence="9" id="KW-1185">Reference proteome</keyword>
<dbReference type="KEGG" id="aba:Acid345_1674"/>
<keyword evidence="2 6" id="KW-0500">Molybdenum</keyword>
<feature type="binding site" evidence="6">
    <location>
        <position position="55"/>
    </location>
    <ligand>
        <name>molybdate</name>
        <dbReference type="ChEBI" id="CHEBI:36264"/>
    </ligand>
</feature>
<evidence type="ECO:0000256" key="1">
    <source>
        <dbReference type="ARBA" id="ARBA00009175"/>
    </source>
</evidence>
<dbReference type="InterPro" id="IPR005950">
    <property type="entry name" value="ModA"/>
</dbReference>
<keyword evidence="4 7" id="KW-0732">Signal</keyword>
<dbReference type="PIRSF" id="PIRSF004846">
    <property type="entry name" value="ModA"/>
    <property type="match status" value="1"/>
</dbReference>
<dbReference type="eggNOG" id="COG0725">
    <property type="taxonomic scope" value="Bacteria"/>
</dbReference>
<dbReference type="CDD" id="cd13539">
    <property type="entry name" value="PBP2_AvModA"/>
    <property type="match status" value="1"/>
</dbReference>
<dbReference type="GO" id="GO:0046872">
    <property type="term" value="F:metal ion binding"/>
    <property type="evidence" value="ECO:0007669"/>
    <property type="project" value="UniProtKB-KW"/>
</dbReference>
<dbReference type="Pfam" id="PF13531">
    <property type="entry name" value="SBP_bac_11"/>
    <property type="match status" value="1"/>
</dbReference>
<dbReference type="GO" id="GO:0015689">
    <property type="term" value="P:molybdate ion transport"/>
    <property type="evidence" value="ECO:0007669"/>
    <property type="project" value="InterPro"/>
</dbReference>
<evidence type="ECO:0000256" key="6">
    <source>
        <dbReference type="PIRSR" id="PIRSR004846-1"/>
    </source>
</evidence>
<evidence type="ECO:0000313" key="8">
    <source>
        <dbReference type="EMBL" id="ABF40675.1"/>
    </source>
</evidence>
<dbReference type="FunFam" id="3.40.190.10:FF:000035">
    <property type="entry name" value="Molybdate ABC transporter substrate-binding protein"/>
    <property type="match status" value="1"/>
</dbReference>
<comment type="similarity">
    <text evidence="1">Belongs to the bacterial solute-binding protein ModA family.</text>
</comment>
<dbReference type="EnsemblBacteria" id="ABF40675">
    <property type="protein sequence ID" value="ABF40675"/>
    <property type="gene ID" value="Acid345_1674"/>
</dbReference>
<evidence type="ECO:0000256" key="7">
    <source>
        <dbReference type="SAM" id="SignalP"/>
    </source>
</evidence>
<evidence type="ECO:0000256" key="3">
    <source>
        <dbReference type="ARBA" id="ARBA00022723"/>
    </source>
</evidence>
<dbReference type="HOGENOM" id="CLU_065520_1_0_0"/>
<reference evidence="8 9" key="1">
    <citation type="journal article" date="2009" name="Appl. Environ. Microbiol.">
        <title>Three genomes from the phylum Acidobacteria provide insight into the lifestyles of these microorganisms in soils.</title>
        <authorList>
            <person name="Ward N.L."/>
            <person name="Challacombe J.F."/>
            <person name="Janssen P.H."/>
            <person name="Henrissat B."/>
            <person name="Coutinho P.M."/>
            <person name="Wu M."/>
            <person name="Xie G."/>
            <person name="Haft D.H."/>
            <person name="Sait M."/>
            <person name="Badger J."/>
            <person name="Barabote R.D."/>
            <person name="Bradley B."/>
            <person name="Brettin T.S."/>
            <person name="Brinkac L.M."/>
            <person name="Bruce D."/>
            <person name="Creasy T."/>
            <person name="Daugherty S.C."/>
            <person name="Davidsen T.M."/>
            <person name="DeBoy R.T."/>
            <person name="Detter J.C."/>
            <person name="Dodson R.J."/>
            <person name="Durkin A.S."/>
            <person name="Ganapathy A."/>
            <person name="Gwinn-Giglio M."/>
            <person name="Han C.S."/>
            <person name="Khouri H."/>
            <person name="Kiss H."/>
            <person name="Kothari S.P."/>
            <person name="Madupu R."/>
            <person name="Nelson K.E."/>
            <person name="Nelson W.C."/>
            <person name="Paulsen I."/>
            <person name="Penn K."/>
            <person name="Ren Q."/>
            <person name="Rosovitz M.J."/>
            <person name="Selengut J.D."/>
            <person name="Shrivastava S."/>
            <person name="Sullivan S.A."/>
            <person name="Tapia R."/>
            <person name="Thompson L.S."/>
            <person name="Watkins K.L."/>
            <person name="Yang Q."/>
            <person name="Yu C."/>
            <person name="Zafar N."/>
            <person name="Zhou L."/>
            <person name="Kuske C.R."/>
        </authorList>
    </citation>
    <scope>NUCLEOTIDE SEQUENCE [LARGE SCALE GENOMIC DNA]</scope>
    <source>
        <strain evidence="8 9">Ellin345</strain>
    </source>
</reference>
<dbReference type="AlphaFoldDB" id="Q1IR25"/>
<gene>
    <name evidence="8" type="ordered locus">Acid345_1674</name>
</gene>
<comment type="subunit">
    <text evidence="5">The complex is composed of two ATP-binding proteins (ModC), two transmembrane proteins (ModB) and a solute-binding protein (ModA).</text>
</comment>
<accession>Q1IR25</accession>
<feature type="binding site" evidence="6">
    <location>
        <position position="165"/>
    </location>
    <ligand>
        <name>molybdate</name>
        <dbReference type="ChEBI" id="CHEBI:36264"/>
    </ligand>
</feature>
<dbReference type="RefSeq" id="WP_011522477.1">
    <property type="nucleotide sequence ID" value="NC_008009.1"/>
</dbReference>
<proteinExistence type="inferred from homology"/>